<proteinExistence type="predicted"/>
<dbReference type="PANTHER" id="PTHR37610">
    <property type="entry name" value="CCHC-TYPE DOMAIN-CONTAINING PROTEIN"/>
    <property type="match status" value="1"/>
</dbReference>
<protein>
    <recommendedName>
        <fullName evidence="3">Retrotransposon Copia-like N-terminal domain-containing protein</fullName>
    </recommendedName>
</protein>
<keyword evidence="2" id="KW-1185">Reference proteome</keyword>
<dbReference type="PANTHER" id="PTHR37610:SF101">
    <property type="entry name" value="(RAPE) HYPOTHETICAL PROTEIN"/>
    <property type="match status" value="1"/>
</dbReference>
<dbReference type="EMBL" id="KQ483451">
    <property type="protein sequence ID" value="KYP50653.1"/>
    <property type="molecule type" value="Genomic_DNA"/>
</dbReference>
<dbReference type="AlphaFoldDB" id="A0A151S764"/>
<evidence type="ECO:0008006" key="3">
    <source>
        <dbReference type="Google" id="ProtNLM"/>
    </source>
</evidence>
<gene>
    <name evidence="1" type="ORF">KK1_027590</name>
</gene>
<reference evidence="1" key="1">
    <citation type="journal article" date="2012" name="Nat. Biotechnol.">
        <title>Draft genome sequence of pigeonpea (Cajanus cajan), an orphan legume crop of resource-poor farmers.</title>
        <authorList>
            <person name="Varshney R.K."/>
            <person name="Chen W."/>
            <person name="Li Y."/>
            <person name="Bharti A.K."/>
            <person name="Saxena R.K."/>
            <person name="Schlueter J.A."/>
            <person name="Donoghue M.T."/>
            <person name="Azam S."/>
            <person name="Fan G."/>
            <person name="Whaley A.M."/>
            <person name="Farmer A.D."/>
            <person name="Sheridan J."/>
            <person name="Iwata A."/>
            <person name="Tuteja R."/>
            <person name="Penmetsa R.V."/>
            <person name="Wu W."/>
            <person name="Upadhyaya H.D."/>
            <person name="Yang S.P."/>
            <person name="Shah T."/>
            <person name="Saxena K.B."/>
            <person name="Michael T."/>
            <person name="McCombie W.R."/>
            <person name="Yang B."/>
            <person name="Zhang G."/>
            <person name="Yang H."/>
            <person name="Wang J."/>
            <person name="Spillane C."/>
            <person name="Cook D.R."/>
            <person name="May G.D."/>
            <person name="Xu X."/>
            <person name="Jackson S.A."/>
        </authorList>
    </citation>
    <scope>NUCLEOTIDE SEQUENCE [LARGE SCALE GENOMIC DNA]</scope>
</reference>
<evidence type="ECO:0000313" key="2">
    <source>
        <dbReference type="Proteomes" id="UP000075243"/>
    </source>
</evidence>
<accession>A0A151S764</accession>
<dbReference type="Gramene" id="C.cajan_26079.t">
    <property type="protein sequence ID" value="C.cajan_26079.t.cds1"/>
    <property type="gene ID" value="C.cajan_26079"/>
</dbReference>
<evidence type="ECO:0000313" key="1">
    <source>
        <dbReference type="EMBL" id="KYP50653.1"/>
    </source>
</evidence>
<sequence length="55" mass="6145">MRNNFCAKNKLGFLNGTITKPTEGTPKASFWVTVNSTLVGWIHNTLDPILHSFIL</sequence>
<name>A0A151S764_CAJCA</name>
<organism evidence="1 2">
    <name type="scientific">Cajanus cajan</name>
    <name type="common">Pigeon pea</name>
    <name type="synonym">Cajanus indicus</name>
    <dbReference type="NCBI Taxonomy" id="3821"/>
    <lineage>
        <taxon>Eukaryota</taxon>
        <taxon>Viridiplantae</taxon>
        <taxon>Streptophyta</taxon>
        <taxon>Embryophyta</taxon>
        <taxon>Tracheophyta</taxon>
        <taxon>Spermatophyta</taxon>
        <taxon>Magnoliopsida</taxon>
        <taxon>eudicotyledons</taxon>
        <taxon>Gunneridae</taxon>
        <taxon>Pentapetalae</taxon>
        <taxon>rosids</taxon>
        <taxon>fabids</taxon>
        <taxon>Fabales</taxon>
        <taxon>Fabaceae</taxon>
        <taxon>Papilionoideae</taxon>
        <taxon>50 kb inversion clade</taxon>
        <taxon>NPAAA clade</taxon>
        <taxon>indigoferoid/millettioid clade</taxon>
        <taxon>Phaseoleae</taxon>
        <taxon>Cajanus</taxon>
    </lineage>
</organism>
<dbReference type="Proteomes" id="UP000075243">
    <property type="component" value="Unassembled WGS sequence"/>
</dbReference>